<evidence type="ECO:0000256" key="3">
    <source>
        <dbReference type="ARBA" id="ARBA00022989"/>
    </source>
</evidence>
<protein>
    <recommendedName>
        <fullName evidence="7">Ion transport domain-containing protein</fullName>
    </recommendedName>
</protein>
<evidence type="ECO:0000256" key="4">
    <source>
        <dbReference type="ARBA" id="ARBA00023136"/>
    </source>
</evidence>
<sequence length="153" mass="17087">MLLRPQLAIAYFREQVANWLRSDIGETWEHGLAAVAIIACFLYVGETYIFDGIRCGRVEDGTSTADTFDDDVKESCSDLSWQWRLAEALVAVLFTVDYMFQLMAAESTLMHVVSLESIVDLLSICPVLTIFLPSLQVSHPRPPRLATSDPSQS</sequence>
<organism evidence="5 6">
    <name type="scientific">Cymbomonas tetramitiformis</name>
    <dbReference type="NCBI Taxonomy" id="36881"/>
    <lineage>
        <taxon>Eukaryota</taxon>
        <taxon>Viridiplantae</taxon>
        <taxon>Chlorophyta</taxon>
        <taxon>Pyramimonadophyceae</taxon>
        <taxon>Pyramimonadales</taxon>
        <taxon>Pyramimonadaceae</taxon>
        <taxon>Cymbomonas</taxon>
    </lineage>
</organism>
<keyword evidence="6" id="KW-1185">Reference proteome</keyword>
<dbReference type="SUPFAM" id="SSF81324">
    <property type="entry name" value="Voltage-gated potassium channels"/>
    <property type="match status" value="1"/>
</dbReference>
<dbReference type="AlphaFoldDB" id="A0AAE0CGG2"/>
<accession>A0AAE0CGG2</accession>
<evidence type="ECO:0000313" key="5">
    <source>
        <dbReference type="EMBL" id="KAK3254611.1"/>
    </source>
</evidence>
<evidence type="ECO:0000313" key="6">
    <source>
        <dbReference type="Proteomes" id="UP001190700"/>
    </source>
</evidence>
<name>A0AAE0CGG2_9CHLO</name>
<evidence type="ECO:0000256" key="2">
    <source>
        <dbReference type="ARBA" id="ARBA00022692"/>
    </source>
</evidence>
<evidence type="ECO:0008006" key="7">
    <source>
        <dbReference type="Google" id="ProtNLM"/>
    </source>
</evidence>
<comment type="caution">
    <text evidence="5">The sequence shown here is derived from an EMBL/GenBank/DDBJ whole genome shotgun (WGS) entry which is preliminary data.</text>
</comment>
<dbReference type="Proteomes" id="UP001190700">
    <property type="component" value="Unassembled WGS sequence"/>
</dbReference>
<dbReference type="EMBL" id="LGRX02023372">
    <property type="protein sequence ID" value="KAK3254611.1"/>
    <property type="molecule type" value="Genomic_DNA"/>
</dbReference>
<evidence type="ECO:0000256" key="1">
    <source>
        <dbReference type="ARBA" id="ARBA00004141"/>
    </source>
</evidence>
<proteinExistence type="predicted"/>
<dbReference type="GO" id="GO:0016020">
    <property type="term" value="C:membrane"/>
    <property type="evidence" value="ECO:0007669"/>
    <property type="project" value="UniProtKB-SubCell"/>
</dbReference>
<keyword evidence="4" id="KW-0472">Membrane</keyword>
<keyword evidence="3" id="KW-1133">Transmembrane helix</keyword>
<dbReference type="Gene3D" id="1.20.120.350">
    <property type="entry name" value="Voltage-gated potassium channels. Chain C"/>
    <property type="match status" value="1"/>
</dbReference>
<reference evidence="5 6" key="1">
    <citation type="journal article" date="2015" name="Genome Biol. Evol.">
        <title>Comparative Genomics of a Bacterivorous Green Alga Reveals Evolutionary Causalities and Consequences of Phago-Mixotrophic Mode of Nutrition.</title>
        <authorList>
            <person name="Burns J.A."/>
            <person name="Paasch A."/>
            <person name="Narechania A."/>
            <person name="Kim E."/>
        </authorList>
    </citation>
    <scope>NUCLEOTIDE SEQUENCE [LARGE SCALE GENOMIC DNA]</scope>
    <source>
        <strain evidence="5 6">PLY_AMNH</strain>
    </source>
</reference>
<keyword evidence="2" id="KW-0812">Transmembrane</keyword>
<dbReference type="InterPro" id="IPR027359">
    <property type="entry name" value="Volt_channel_dom_sf"/>
</dbReference>
<gene>
    <name evidence="5" type="ORF">CYMTET_36181</name>
</gene>
<comment type="subcellular location">
    <subcellularLocation>
        <location evidence="1">Membrane</location>
        <topology evidence="1">Multi-pass membrane protein</topology>
    </subcellularLocation>
</comment>